<proteinExistence type="predicted"/>
<protein>
    <submittedName>
        <fullName evidence="1">Uncharacterized protein</fullName>
    </submittedName>
</protein>
<dbReference type="Proteomes" id="UP000076798">
    <property type="component" value="Unassembled WGS sequence"/>
</dbReference>
<dbReference type="AlphaFoldDB" id="A0A165X9R5"/>
<sequence>MAAIFSQMIGSDSGPSTTITMRLHDWDGLEKKISYEICSDEEPIDVTHIQLEYGGTRPPKGHEDRLLKLEIPMLPTYNQGQAIVKCIPTDEPIRPFSVSKTEYYIQLDHPLQQYKIAIPGYHFRMSAPDGWREKVGTHSIEFQALVIGNSFTVTAWASGVKGAWPGL</sequence>
<evidence type="ECO:0000313" key="1">
    <source>
        <dbReference type="EMBL" id="KZT31976.1"/>
    </source>
</evidence>
<organism evidence="1 2">
    <name type="scientific">Sistotremastrum suecicum HHB10207 ss-3</name>
    <dbReference type="NCBI Taxonomy" id="1314776"/>
    <lineage>
        <taxon>Eukaryota</taxon>
        <taxon>Fungi</taxon>
        <taxon>Dikarya</taxon>
        <taxon>Basidiomycota</taxon>
        <taxon>Agaricomycotina</taxon>
        <taxon>Agaricomycetes</taxon>
        <taxon>Sistotremastrales</taxon>
        <taxon>Sistotremastraceae</taxon>
        <taxon>Sistotremastrum</taxon>
    </lineage>
</organism>
<keyword evidence="2" id="KW-1185">Reference proteome</keyword>
<accession>A0A165X9R5</accession>
<name>A0A165X9R5_9AGAM</name>
<dbReference type="EMBL" id="KV428415">
    <property type="protein sequence ID" value="KZT31976.1"/>
    <property type="molecule type" value="Genomic_DNA"/>
</dbReference>
<gene>
    <name evidence="1" type="ORF">SISSUDRAFT_1067301</name>
</gene>
<evidence type="ECO:0000313" key="2">
    <source>
        <dbReference type="Proteomes" id="UP000076798"/>
    </source>
</evidence>
<reference evidence="1 2" key="1">
    <citation type="journal article" date="2016" name="Mol. Biol. Evol.">
        <title>Comparative Genomics of Early-Diverging Mushroom-Forming Fungi Provides Insights into the Origins of Lignocellulose Decay Capabilities.</title>
        <authorList>
            <person name="Nagy L.G."/>
            <person name="Riley R."/>
            <person name="Tritt A."/>
            <person name="Adam C."/>
            <person name="Daum C."/>
            <person name="Floudas D."/>
            <person name="Sun H."/>
            <person name="Yadav J.S."/>
            <person name="Pangilinan J."/>
            <person name="Larsson K.H."/>
            <person name="Matsuura K."/>
            <person name="Barry K."/>
            <person name="Labutti K."/>
            <person name="Kuo R."/>
            <person name="Ohm R.A."/>
            <person name="Bhattacharya S.S."/>
            <person name="Shirouzu T."/>
            <person name="Yoshinaga Y."/>
            <person name="Martin F.M."/>
            <person name="Grigoriev I.V."/>
            <person name="Hibbett D.S."/>
        </authorList>
    </citation>
    <scope>NUCLEOTIDE SEQUENCE [LARGE SCALE GENOMIC DNA]</scope>
    <source>
        <strain evidence="1 2">HHB10207 ss-3</strain>
    </source>
</reference>